<name>A0A7J0F9H3_9ERIC</name>
<dbReference type="AlphaFoldDB" id="A0A7J0F9H3"/>
<evidence type="ECO:0000313" key="2">
    <source>
        <dbReference type="Proteomes" id="UP000585474"/>
    </source>
</evidence>
<dbReference type="Proteomes" id="UP000585474">
    <property type="component" value="Unassembled WGS sequence"/>
</dbReference>
<comment type="caution">
    <text evidence="1">The sequence shown here is derived from an EMBL/GenBank/DDBJ whole genome shotgun (WGS) entry which is preliminary data.</text>
</comment>
<gene>
    <name evidence="1" type="ORF">Acr_10g0007350</name>
</gene>
<protein>
    <submittedName>
        <fullName evidence="1">Uncharacterized protein</fullName>
    </submittedName>
</protein>
<accession>A0A7J0F9H3</accession>
<dbReference type="OrthoDB" id="1158383at2759"/>
<keyword evidence="2" id="KW-1185">Reference proteome</keyword>
<proteinExistence type="predicted"/>
<reference evidence="1 2" key="1">
    <citation type="submission" date="2019-07" db="EMBL/GenBank/DDBJ databases">
        <title>De Novo Assembly of kiwifruit Actinidia rufa.</title>
        <authorList>
            <person name="Sugita-Konishi S."/>
            <person name="Sato K."/>
            <person name="Mori E."/>
            <person name="Abe Y."/>
            <person name="Kisaki G."/>
            <person name="Hamano K."/>
            <person name="Suezawa K."/>
            <person name="Otani M."/>
            <person name="Fukuda T."/>
            <person name="Manabe T."/>
            <person name="Gomi K."/>
            <person name="Tabuchi M."/>
            <person name="Akimitsu K."/>
            <person name="Kataoka I."/>
        </authorList>
    </citation>
    <scope>NUCLEOTIDE SEQUENCE [LARGE SCALE GENOMIC DNA]</scope>
    <source>
        <strain evidence="2">cv. Fuchu</strain>
    </source>
</reference>
<sequence length="284" mass="30847">MPPCQARGCERSLPRARGVHEACGNREEGDGENHQELVIGERANTPGGNVGGVGGAPPTAFSGAEFMQRVFTAIEQVVRNMVQAMQVPIRAADTRLTTTMKAFLQHRPLTFRDKLDPLVVKDWLEQVTRALDTTLVTEKELRYPTRSSPILLAAPSRQSPRVGPTLFWLSPAGASYYELPTKRATIEAVAIKGTIPRLVHVEEEQLGSYGIAVTYSISSGLEGYSSFHFGTDFLSVQNTGYGSAGSKDSGVGLLYDISGGTVRDSKIGRSAVGYLCCKRYFPYV</sequence>
<organism evidence="1 2">
    <name type="scientific">Actinidia rufa</name>
    <dbReference type="NCBI Taxonomy" id="165716"/>
    <lineage>
        <taxon>Eukaryota</taxon>
        <taxon>Viridiplantae</taxon>
        <taxon>Streptophyta</taxon>
        <taxon>Embryophyta</taxon>
        <taxon>Tracheophyta</taxon>
        <taxon>Spermatophyta</taxon>
        <taxon>Magnoliopsida</taxon>
        <taxon>eudicotyledons</taxon>
        <taxon>Gunneridae</taxon>
        <taxon>Pentapetalae</taxon>
        <taxon>asterids</taxon>
        <taxon>Ericales</taxon>
        <taxon>Actinidiaceae</taxon>
        <taxon>Actinidia</taxon>
    </lineage>
</organism>
<evidence type="ECO:0000313" key="1">
    <source>
        <dbReference type="EMBL" id="GFY95350.1"/>
    </source>
</evidence>
<dbReference type="EMBL" id="BJWL01000010">
    <property type="protein sequence ID" value="GFY95350.1"/>
    <property type="molecule type" value="Genomic_DNA"/>
</dbReference>